<evidence type="ECO:0000313" key="22">
    <source>
        <dbReference type="Proteomes" id="UP000799764"/>
    </source>
</evidence>
<dbReference type="GO" id="GO:0097552">
    <property type="term" value="P:mitochondrial double-strand break repair via homologous recombination"/>
    <property type="evidence" value="ECO:0007669"/>
    <property type="project" value="TreeGrafter"/>
</dbReference>
<dbReference type="InterPro" id="IPR038487">
    <property type="entry name" value="Mre11_capping_dom"/>
</dbReference>
<feature type="region of interest" description="Disordered" evidence="19">
    <location>
        <begin position="530"/>
        <end position="714"/>
    </location>
</feature>
<evidence type="ECO:0000256" key="13">
    <source>
        <dbReference type="ARBA" id="ARBA00023211"/>
    </source>
</evidence>
<feature type="compositionally biased region" description="Low complexity" evidence="19">
    <location>
        <begin position="589"/>
        <end position="625"/>
    </location>
</feature>
<dbReference type="InterPro" id="IPR004843">
    <property type="entry name" value="Calcineurin-like_PHP"/>
</dbReference>
<comment type="similarity">
    <text evidence="4 17">Belongs to the MRE11/RAD32 family.</text>
</comment>
<dbReference type="Pfam" id="PF00149">
    <property type="entry name" value="Metallophos"/>
    <property type="match status" value="1"/>
</dbReference>
<feature type="compositionally biased region" description="Acidic residues" evidence="19">
    <location>
        <begin position="626"/>
        <end position="639"/>
    </location>
</feature>
<evidence type="ECO:0000256" key="3">
    <source>
        <dbReference type="ARBA" id="ARBA00004286"/>
    </source>
</evidence>
<feature type="region of interest" description="Disordered" evidence="19">
    <location>
        <begin position="1693"/>
        <end position="1840"/>
    </location>
</feature>
<keyword evidence="7" id="KW-0479">Metal-binding</keyword>
<dbReference type="OrthoDB" id="30417at2759"/>
<feature type="compositionally biased region" description="Low complexity" evidence="19">
    <location>
        <begin position="668"/>
        <end position="678"/>
    </location>
</feature>
<keyword evidence="10 17" id="KW-0378">Hydrolase</keyword>
<evidence type="ECO:0000256" key="18">
    <source>
        <dbReference type="SAM" id="Coils"/>
    </source>
</evidence>
<evidence type="ECO:0000256" key="11">
    <source>
        <dbReference type="ARBA" id="ARBA00022839"/>
    </source>
</evidence>
<dbReference type="GO" id="GO:0030145">
    <property type="term" value="F:manganese ion binding"/>
    <property type="evidence" value="ECO:0007669"/>
    <property type="project" value="InterPro"/>
</dbReference>
<feature type="compositionally biased region" description="Basic and acidic residues" evidence="19">
    <location>
        <begin position="1813"/>
        <end position="1840"/>
    </location>
</feature>
<keyword evidence="11 17" id="KW-0269">Exonuclease</keyword>
<feature type="compositionally biased region" description="Low complexity" evidence="19">
    <location>
        <begin position="1222"/>
        <end position="1231"/>
    </location>
</feature>
<keyword evidence="22" id="KW-1185">Reference proteome</keyword>
<keyword evidence="5" id="KW-0158">Chromosome</keyword>
<keyword evidence="15 17" id="KW-0469">Meiosis</keyword>
<keyword evidence="14 17" id="KW-0539">Nucleus</keyword>
<dbReference type="CDD" id="cd00840">
    <property type="entry name" value="MPP_Mre11_N"/>
    <property type="match status" value="1"/>
</dbReference>
<evidence type="ECO:0000259" key="20">
    <source>
        <dbReference type="SMART" id="SM01347"/>
    </source>
</evidence>
<dbReference type="GO" id="GO:0007095">
    <property type="term" value="P:mitotic G2 DNA damage checkpoint signaling"/>
    <property type="evidence" value="ECO:0007669"/>
    <property type="project" value="TreeGrafter"/>
</dbReference>
<dbReference type="GO" id="GO:0031573">
    <property type="term" value="P:mitotic intra-S DNA damage checkpoint signaling"/>
    <property type="evidence" value="ECO:0007669"/>
    <property type="project" value="TreeGrafter"/>
</dbReference>
<comment type="subcellular location">
    <subcellularLocation>
        <location evidence="3">Chromosome</location>
    </subcellularLocation>
    <subcellularLocation>
        <location evidence="2">Nucleus</location>
    </subcellularLocation>
</comment>
<evidence type="ECO:0000256" key="17">
    <source>
        <dbReference type="RuleBase" id="RU003447"/>
    </source>
</evidence>
<feature type="compositionally biased region" description="Low complexity" evidence="19">
    <location>
        <begin position="905"/>
        <end position="934"/>
    </location>
</feature>
<feature type="compositionally biased region" description="Polar residues" evidence="19">
    <location>
        <begin position="1339"/>
        <end position="1352"/>
    </location>
</feature>
<feature type="compositionally biased region" description="Polar residues" evidence="19">
    <location>
        <begin position="1711"/>
        <end position="1723"/>
    </location>
</feature>
<dbReference type="InterPro" id="IPR007281">
    <property type="entry name" value="Mre11_DNA-bd"/>
</dbReference>
<dbReference type="GO" id="GO:0030870">
    <property type="term" value="C:Mre11 complex"/>
    <property type="evidence" value="ECO:0007669"/>
    <property type="project" value="InterPro"/>
</dbReference>
<feature type="region of interest" description="Disordered" evidence="19">
    <location>
        <begin position="905"/>
        <end position="935"/>
    </location>
</feature>
<evidence type="ECO:0000256" key="14">
    <source>
        <dbReference type="ARBA" id="ARBA00023242"/>
    </source>
</evidence>
<evidence type="ECO:0000256" key="16">
    <source>
        <dbReference type="ARBA" id="ARBA00064981"/>
    </source>
</evidence>
<dbReference type="InterPro" id="IPR029052">
    <property type="entry name" value="Metallo-depent_PP-like"/>
</dbReference>
<name>A0A9P4UFP1_9PLEO</name>
<feature type="compositionally biased region" description="Polar residues" evidence="19">
    <location>
        <begin position="1732"/>
        <end position="1748"/>
    </location>
</feature>
<feature type="compositionally biased region" description="Low complexity" evidence="19">
    <location>
        <begin position="705"/>
        <end position="714"/>
    </location>
</feature>
<dbReference type="SMART" id="SM01347">
    <property type="entry name" value="Mre11_DNA_bind"/>
    <property type="match status" value="1"/>
</dbReference>
<evidence type="ECO:0000256" key="7">
    <source>
        <dbReference type="ARBA" id="ARBA00022723"/>
    </source>
</evidence>
<feature type="coiled-coil region" evidence="18">
    <location>
        <begin position="1115"/>
        <end position="1142"/>
    </location>
</feature>
<dbReference type="InterPro" id="IPR041796">
    <property type="entry name" value="Mre11_N"/>
</dbReference>
<proteinExistence type="inferred from homology"/>
<dbReference type="GO" id="GO:0000723">
    <property type="term" value="P:telomere maintenance"/>
    <property type="evidence" value="ECO:0007669"/>
    <property type="project" value="TreeGrafter"/>
</dbReference>
<dbReference type="Pfam" id="PF04152">
    <property type="entry name" value="Mre11_DNA_bind"/>
    <property type="match status" value="1"/>
</dbReference>
<dbReference type="GO" id="GO:0008296">
    <property type="term" value="F:3'-5'-DNA exonuclease activity"/>
    <property type="evidence" value="ECO:0007669"/>
    <property type="project" value="InterPro"/>
</dbReference>
<evidence type="ECO:0000256" key="10">
    <source>
        <dbReference type="ARBA" id="ARBA00022801"/>
    </source>
</evidence>
<dbReference type="EMBL" id="MU001496">
    <property type="protein sequence ID" value="KAF2447713.1"/>
    <property type="molecule type" value="Genomic_DNA"/>
</dbReference>
<feature type="compositionally biased region" description="Low complexity" evidence="19">
    <location>
        <begin position="1256"/>
        <end position="1272"/>
    </location>
</feature>
<keyword evidence="6 17" id="KW-0540">Nuclease</keyword>
<feature type="region of interest" description="Disordered" evidence="19">
    <location>
        <begin position="1217"/>
        <end position="1441"/>
    </location>
</feature>
<dbReference type="GO" id="GO:0042138">
    <property type="term" value="P:meiotic DNA double-strand break formation"/>
    <property type="evidence" value="ECO:0007669"/>
    <property type="project" value="TreeGrafter"/>
</dbReference>
<evidence type="ECO:0000256" key="9">
    <source>
        <dbReference type="ARBA" id="ARBA00022763"/>
    </source>
</evidence>
<dbReference type="PANTHER" id="PTHR10139">
    <property type="entry name" value="DOUBLE-STRAND BREAK REPAIR PROTEIN MRE11"/>
    <property type="match status" value="1"/>
</dbReference>
<dbReference type="PANTHER" id="PTHR10139:SF1">
    <property type="entry name" value="DOUBLE-STRAND BREAK REPAIR PROTEIN MRE11"/>
    <property type="match status" value="1"/>
</dbReference>
<sequence>MSVQASPQGPNVIRILVATDSHVGYNERDPVRKDDSWKSFHEVMCLAKKHDVDMVLHGGDLFHENKPSRMSMYHVTQSLRMNCLGDKPCELEMLSDASEIFGSVFDHVNYEDPNINVAIPVFAIHGNHDDPSGEGQYSALDLLQASGLVNYYGRTTEVDRIEVKPVLLQKGETKLALYGLSNVRDERLFHTWRNGDVKFYQPDAQTGDWFNLMTVHQNHVAHTPTSYLPENFLPEFIDLVIWGHEHECLIEPRLNPEMGFQVIQPGSSVATSLMPGEAVPKHVTIISVDTTRDKRKFWSEPIRLKSVRPFIMKDIVLQEQQEVIDKKLWRVSENKNKISDIIVRVVGEMIDQAQREWVELQDDRDEDEDIEIPLPLVRLRVEYTAPDPGEFKIENPQRLSNRFQGRVANVNDVVMFHRKKKTTTRLAKATADLPDDSAMAQLSIDTVKVEQLVKEFLTAQSLSILPQNSFGDAVSQFVDKDDKHALETFVKESLASQQKYLLEDLNVDLDDLEDVIGNYKSQMEGVFAAGDARRKRKTQVKPRPSGHDSDIDGHWADSLGARVHADDGQDEGDAPAVLPKKAARGRGKAAGTTRQTAAAAKKNSAAAKKAPAPRATRGKKPVVAMEESDEDDEDDDVVMVDEVYHEEAEHSESDAEDLFVGQKKRTTSKATSSATRAKSPVKKTPATTSRTRKTPATKQSTLNFSQTSTQRAAASRASRAMEEGVRPYGTHNNVTQSILRIRCRLCFHFDLFILCLSVPLSSVACRGSIEERFPRFGPLSWSNNGPVAPPYLLYPSCEAHPPPITPRHTLIRLRVLDIRITIISHLARPRSSDRVPGRLGLPSNPRLYVVGPGQALPDMSYKVEELLALRDSVSESAVSIEKFADEDVIKEHVLRPSASATLAATSSSRSLRSSATPALAPVAPIKKPSPSPSIKRGKAERLLKEHGSPPGMRVTAGGRIVPSDQPPVLNNRFINNGFKPPALRGIPLTNVMSAQSRLETNNVPRLEVVGSQPVLYVGDRVYALPALDATNSGASSLVPTNLETAPKPAEAAPGLSARRSLTGPPLAPQRVSTPSPLSGLDLQALKAQQTLKKQELRTVEQTEVLQASHQTEAWRASVIEKKRNLIIELDALRKQITALEVTENNYAPPVQSNGFANALGPTSASMPPPPFVPQFQQPMPSPLYGFQDTSSYPPMMMFPPSFGGYANMPATDPAPFVQYPVQAPQSPSSASRRSHAIQIKPPPEENKKQLSSALDPKSPTYEPTTKTTTTGKDAVPPTPSPAKRSPGRTSGGPESDLPGNRSLSQKPSLSSIDTTDFFPTNTHEHSSTRVAPQVHDSRSTTNETSVVPSTPEKNWPASPWNEGNSSRSGHKTVAKLTSWPEAFGKKPSSGSLQQLAAAPTSAAVQERIPPPSAEPNKSAFSSNTSGRKTADQRFSTDDTWPLIGSKPINHVPSTYQEGFQAGYDHVGIPDSPDVLKGYIQGLVQFLHDEDKRGRNNSFRGLVASSQAHDSAVSMTFNRHDAYVSGQENIRSARVNTAGDMRKESAYHTPESPFMYTLSNNSAQDQRARNLTPNMYMTSAGTFDRVSPAYQQTALPSMEIGLGTKESERGSMSRAEVTKLGHAYKQFSGEQLTNRTYGAPMSLQRYTQTAKDFGMTSSGGAGAFFARPMANQRLSGLDGAMDDLAEMIVDTHITEQQQQQAQPLSTPLAAESQRQSDAPRSSASVEEEASCFRPSTSKGKQKMTWSPTRAGSDERSDAPGQSAANTPGSPKKSGEHSPAKAKLEQVTNKFRRKKKDARNLSPEQKKERAKKWRERFGQLREEDAKTVHDYKQSHGSSAERR</sequence>
<dbReference type="GO" id="GO:0000014">
    <property type="term" value="F:single-stranded DNA endodeoxyribonuclease activity"/>
    <property type="evidence" value="ECO:0007669"/>
    <property type="project" value="TreeGrafter"/>
</dbReference>
<protein>
    <recommendedName>
        <fullName evidence="20">Mre11 DNA-binding domain-containing protein</fullName>
    </recommendedName>
</protein>
<evidence type="ECO:0000256" key="5">
    <source>
        <dbReference type="ARBA" id="ARBA00022454"/>
    </source>
</evidence>
<dbReference type="NCBIfam" id="TIGR00583">
    <property type="entry name" value="mre11"/>
    <property type="match status" value="1"/>
</dbReference>
<dbReference type="Proteomes" id="UP000799764">
    <property type="component" value="Unassembled WGS sequence"/>
</dbReference>
<keyword evidence="13 17" id="KW-0464">Manganese</keyword>
<dbReference type="GO" id="GO:0006303">
    <property type="term" value="P:double-strand break repair via nonhomologous end joining"/>
    <property type="evidence" value="ECO:0007669"/>
    <property type="project" value="TreeGrafter"/>
</dbReference>
<accession>A0A9P4UFP1</accession>
<feature type="domain" description="Mre11 DNA-binding" evidence="20">
    <location>
        <begin position="297"/>
        <end position="477"/>
    </location>
</feature>
<gene>
    <name evidence="21" type="ORF">P171DRAFT_408114</name>
</gene>
<feature type="compositionally biased region" description="Basic and acidic residues" evidence="19">
    <location>
        <begin position="545"/>
        <end position="555"/>
    </location>
</feature>
<dbReference type="Gene3D" id="3.30.110.110">
    <property type="entry name" value="Mre11, capping domain"/>
    <property type="match status" value="1"/>
</dbReference>
<keyword evidence="8 17" id="KW-0255">Endonuclease</keyword>
<keyword evidence="9 17" id="KW-0227">DNA damage</keyword>
<feature type="region of interest" description="Disordered" evidence="19">
    <location>
        <begin position="1040"/>
        <end position="1076"/>
    </location>
</feature>
<dbReference type="FunFam" id="3.60.21.10:FF:000011">
    <property type="entry name" value="Double-strand break repair protein"/>
    <property type="match status" value="1"/>
</dbReference>
<feature type="compositionally biased region" description="Polar residues" evidence="19">
    <location>
        <begin position="1418"/>
        <end position="1427"/>
    </location>
</feature>
<feature type="compositionally biased region" description="Basic and acidic residues" evidence="19">
    <location>
        <begin position="1771"/>
        <end position="1782"/>
    </location>
</feature>
<evidence type="ECO:0000256" key="15">
    <source>
        <dbReference type="ARBA" id="ARBA00023254"/>
    </source>
</evidence>
<reference evidence="21" key="1">
    <citation type="journal article" date="2020" name="Stud. Mycol.">
        <title>101 Dothideomycetes genomes: a test case for predicting lifestyles and emergence of pathogens.</title>
        <authorList>
            <person name="Haridas S."/>
            <person name="Albert R."/>
            <person name="Binder M."/>
            <person name="Bloem J."/>
            <person name="Labutti K."/>
            <person name="Salamov A."/>
            <person name="Andreopoulos B."/>
            <person name="Baker S."/>
            <person name="Barry K."/>
            <person name="Bills G."/>
            <person name="Bluhm B."/>
            <person name="Cannon C."/>
            <person name="Castanera R."/>
            <person name="Culley D."/>
            <person name="Daum C."/>
            <person name="Ezra D."/>
            <person name="Gonzalez J."/>
            <person name="Henrissat B."/>
            <person name="Kuo A."/>
            <person name="Liang C."/>
            <person name="Lipzen A."/>
            <person name="Lutzoni F."/>
            <person name="Magnuson J."/>
            <person name="Mondo S."/>
            <person name="Nolan M."/>
            <person name="Ohm R."/>
            <person name="Pangilinan J."/>
            <person name="Park H.-J."/>
            <person name="Ramirez L."/>
            <person name="Alfaro M."/>
            <person name="Sun H."/>
            <person name="Tritt A."/>
            <person name="Yoshinaga Y."/>
            <person name="Zwiers L.-H."/>
            <person name="Turgeon B."/>
            <person name="Goodwin S."/>
            <person name="Spatafora J."/>
            <person name="Crous P."/>
            <person name="Grigoriev I."/>
        </authorList>
    </citation>
    <scope>NUCLEOTIDE SEQUENCE</scope>
    <source>
        <strain evidence="21">CBS 690.94</strain>
    </source>
</reference>
<dbReference type="GO" id="GO:0000724">
    <property type="term" value="P:double-strand break repair via homologous recombination"/>
    <property type="evidence" value="ECO:0007669"/>
    <property type="project" value="TreeGrafter"/>
</dbReference>
<comment type="caution">
    <text evidence="21">The sequence shown here is derived from an EMBL/GenBank/DDBJ whole genome shotgun (WGS) entry which is preliminary data.</text>
</comment>
<dbReference type="GO" id="GO:0035861">
    <property type="term" value="C:site of double-strand break"/>
    <property type="evidence" value="ECO:0007669"/>
    <property type="project" value="TreeGrafter"/>
</dbReference>
<evidence type="ECO:0000256" key="19">
    <source>
        <dbReference type="SAM" id="MobiDB-lite"/>
    </source>
</evidence>
<evidence type="ECO:0000256" key="4">
    <source>
        <dbReference type="ARBA" id="ARBA00009028"/>
    </source>
</evidence>
<feature type="compositionally biased region" description="Polar residues" evidence="19">
    <location>
        <begin position="1301"/>
        <end position="1321"/>
    </location>
</feature>
<dbReference type="SUPFAM" id="SSF56300">
    <property type="entry name" value="Metallo-dependent phosphatases"/>
    <property type="match status" value="1"/>
</dbReference>
<evidence type="ECO:0000313" key="21">
    <source>
        <dbReference type="EMBL" id="KAF2447713.1"/>
    </source>
</evidence>
<evidence type="ECO:0000256" key="6">
    <source>
        <dbReference type="ARBA" id="ARBA00022722"/>
    </source>
</evidence>
<evidence type="ECO:0000256" key="12">
    <source>
        <dbReference type="ARBA" id="ARBA00023204"/>
    </source>
</evidence>
<evidence type="ECO:0000256" key="1">
    <source>
        <dbReference type="ARBA" id="ARBA00001936"/>
    </source>
</evidence>
<dbReference type="InterPro" id="IPR003701">
    <property type="entry name" value="Mre11"/>
</dbReference>
<dbReference type="Gene3D" id="3.60.21.10">
    <property type="match status" value="1"/>
</dbReference>
<comment type="cofactor">
    <cofactor evidence="1">
        <name>Mn(2+)</name>
        <dbReference type="ChEBI" id="CHEBI:29035"/>
    </cofactor>
</comment>
<feature type="compositionally biased region" description="Basic and acidic residues" evidence="19">
    <location>
        <begin position="642"/>
        <end position="653"/>
    </location>
</feature>
<organism evidence="21 22">
    <name type="scientific">Karstenula rhodostoma CBS 690.94</name>
    <dbReference type="NCBI Taxonomy" id="1392251"/>
    <lineage>
        <taxon>Eukaryota</taxon>
        <taxon>Fungi</taxon>
        <taxon>Dikarya</taxon>
        <taxon>Ascomycota</taxon>
        <taxon>Pezizomycotina</taxon>
        <taxon>Dothideomycetes</taxon>
        <taxon>Pleosporomycetidae</taxon>
        <taxon>Pleosporales</taxon>
        <taxon>Massarineae</taxon>
        <taxon>Didymosphaeriaceae</taxon>
        <taxon>Karstenula</taxon>
    </lineage>
</organism>
<keyword evidence="12 17" id="KW-0234">DNA repair</keyword>
<evidence type="ECO:0000256" key="8">
    <source>
        <dbReference type="ARBA" id="ARBA00022759"/>
    </source>
</evidence>
<comment type="subunit">
    <text evidence="16">Component of the MRN complex composed of two heterodimers RAD50 and MRE11 associated with a single NBS1.</text>
</comment>
<evidence type="ECO:0000256" key="2">
    <source>
        <dbReference type="ARBA" id="ARBA00004123"/>
    </source>
</evidence>
<keyword evidence="18" id="KW-0175">Coiled coil</keyword>